<dbReference type="InterPro" id="IPR024185">
    <property type="entry name" value="FTHF_cligase-like_sf"/>
</dbReference>
<organism evidence="2 3">
    <name type="scientific">Paenibacillus segetis</name>
    <dbReference type="NCBI Taxonomy" id="1325360"/>
    <lineage>
        <taxon>Bacteria</taxon>
        <taxon>Bacillati</taxon>
        <taxon>Bacillota</taxon>
        <taxon>Bacilli</taxon>
        <taxon>Bacillales</taxon>
        <taxon>Paenibacillaceae</taxon>
        <taxon>Paenibacillus</taxon>
    </lineage>
</organism>
<dbReference type="EMBL" id="BMFT01000001">
    <property type="protein sequence ID" value="GGH21082.1"/>
    <property type="molecule type" value="Genomic_DNA"/>
</dbReference>
<keyword evidence="3" id="KW-1185">Reference proteome</keyword>
<dbReference type="SUPFAM" id="SSF100950">
    <property type="entry name" value="NagB/RpiA/CoA transferase-like"/>
    <property type="match status" value="1"/>
</dbReference>
<gene>
    <name evidence="2" type="primary">lutC</name>
    <name evidence="2" type="ORF">GCM10008013_18800</name>
</gene>
<feature type="domain" description="LUD" evidence="1">
    <location>
        <begin position="63"/>
        <end position="240"/>
    </location>
</feature>
<dbReference type="Pfam" id="PF02589">
    <property type="entry name" value="LUD_dom"/>
    <property type="match status" value="1"/>
</dbReference>
<dbReference type="InterPro" id="IPR003741">
    <property type="entry name" value="LUD_dom"/>
</dbReference>
<name>A0ABQ1YDV0_9BACL</name>
<proteinExistence type="predicted"/>
<dbReference type="PANTHER" id="PTHR43682">
    <property type="entry name" value="LACTATE UTILIZATION PROTEIN C"/>
    <property type="match status" value="1"/>
</dbReference>
<comment type="caution">
    <text evidence="2">The sequence shown here is derived from an EMBL/GenBank/DDBJ whole genome shotgun (WGS) entry which is preliminary data.</text>
</comment>
<dbReference type="Gene3D" id="3.40.50.10420">
    <property type="entry name" value="NagB/RpiA/CoA transferase-like"/>
    <property type="match status" value="1"/>
</dbReference>
<dbReference type="Proteomes" id="UP000659344">
    <property type="component" value="Unassembled WGS sequence"/>
</dbReference>
<evidence type="ECO:0000259" key="1">
    <source>
        <dbReference type="Pfam" id="PF02589"/>
    </source>
</evidence>
<dbReference type="PANTHER" id="PTHR43682:SF1">
    <property type="entry name" value="LACTATE UTILIZATION PROTEIN C"/>
    <property type="match status" value="1"/>
</dbReference>
<dbReference type="RefSeq" id="WP_188538019.1">
    <property type="nucleotide sequence ID" value="NZ_BMFT01000001.1"/>
</dbReference>
<accession>A0ABQ1YDV0</accession>
<evidence type="ECO:0000313" key="3">
    <source>
        <dbReference type="Proteomes" id="UP000659344"/>
    </source>
</evidence>
<dbReference type="InterPro" id="IPR037171">
    <property type="entry name" value="NagB/RpiA_transferase-like"/>
</dbReference>
<sequence>MNDAQESSLHQLDQSSKDKQEIFLQKIASKLGRSRIIEKPDQPFRGAPEFWNNFDYSTEAKVKMFTANFEAAGGHVVQFEKMEETGRWIAQTATELGAHHILRQDQEELEALDLESSLLSAEITVWNRDKSQDGKANAAEADIGIVIADCAVAYTGSIILLSGQQKGRSVSLLPTALIAIIPVHLLVTRLGEKLVEFDHLGEERLPAGIHFISGPSRSADIENDLTIGVHGPGIVYAVLVNE</sequence>
<reference evidence="3" key="1">
    <citation type="journal article" date="2019" name="Int. J. Syst. Evol. Microbiol.">
        <title>The Global Catalogue of Microorganisms (GCM) 10K type strain sequencing project: providing services to taxonomists for standard genome sequencing and annotation.</title>
        <authorList>
            <consortium name="The Broad Institute Genomics Platform"/>
            <consortium name="The Broad Institute Genome Sequencing Center for Infectious Disease"/>
            <person name="Wu L."/>
            <person name="Ma J."/>
        </authorList>
    </citation>
    <scope>NUCLEOTIDE SEQUENCE [LARGE SCALE GENOMIC DNA]</scope>
    <source>
        <strain evidence="3">CGMCC 1.12769</strain>
    </source>
</reference>
<protein>
    <submittedName>
        <fullName evidence="2">Lactate utilization protein C</fullName>
    </submittedName>
</protein>
<evidence type="ECO:0000313" key="2">
    <source>
        <dbReference type="EMBL" id="GGH21082.1"/>
    </source>
</evidence>